<dbReference type="InterPro" id="IPR032581">
    <property type="entry name" value="DUF4917"/>
</dbReference>
<accession>A0A840GLY5</accession>
<dbReference type="Proteomes" id="UP000587070">
    <property type="component" value="Unassembled WGS sequence"/>
</dbReference>
<reference evidence="1 2" key="1">
    <citation type="submission" date="2020-08" db="EMBL/GenBank/DDBJ databases">
        <title>Genome sequencing of Purple Non-Sulfur Bacteria from various extreme environments.</title>
        <authorList>
            <person name="Mayer M."/>
        </authorList>
    </citation>
    <scope>NUCLEOTIDE SEQUENCE [LARGE SCALE GENOMIC DNA]</scope>
    <source>
        <strain evidence="1 2">2761</strain>
    </source>
</reference>
<evidence type="ECO:0008006" key="3">
    <source>
        <dbReference type="Google" id="ProtNLM"/>
    </source>
</evidence>
<protein>
    <recommendedName>
        <fullName evidence="3">DUF4917 family protein</fullName>
    </recommendedName>
</protein>
<evidence type="ECO:0000313" key="2">
    <source>
        <dbReference type="Proteomes" id="UP000587070"/>
    </source>
</evidence>
<comment type="caution">
    <text evidence="1">The sequence shown here is derived from an EMBL/GenBank/DDBJ whole genome shotgun (WGS) entry which is preliminary data.</text>
</comment>
<dbReference type="RefSeq" id="WP_153116830.1">
    <property type="nucleotide sequence ID" value="NZ_JACIGE010000021.1"/>
</dbReference>
<sequence>MSLLTFQQAMTEAKRFNRCHALLGNGFSIACRPDIFLYGKLYENADFSKLSPTAKFAFEALGTQDFERVIKALRDAKRILEVYGGTPSNLIETLQSDADGLRELLVQTIASSHPAWPGEITEEEYAACREFIAHFNTIYTFNYDLLLYWAQMHTPDGVAPSSDDGFRKSEDDYDAGYVVWEPSQSHEQNMYFLHGALHVFDTGTEIQKYTWINTGVRLIDQIRHALSKDYYPLFVSEGTSAEKLERIRHNDYLAKAYRSFSEIQGALFIYGHSLAENDEHYLKRIERGKLSQLYIGLYGDPNSEANKRIISRANQMSNSRRAKAPLGVTYFDASTAKVWGK</sequence>
<dbReference type="EMBL" id="JACIGE010000021">
    <property type="protein sequence ID" value="MBB4249159.1"/>
    <property type="molecule type" value="Genomic_DNA"/>
</dbReference>
<keyword evidence="2" id="KW-1185">Reference proteome</keyword>
<dbReference type="AlphaFoldDB" id="A0A840GLY5"/>
<organism evidence="1 2">
    <name type="scientific">Rhodocyclus tenuis</name>
    <name type="common">Rhodospirillum tenue</name>
    <dbReference type="NCBI Taxonomy" id="1066"/>
    <lineage>
        <taxon>Bacteria</taxon>
        <taxon>Pseudomonadati</taxon>
        <taxon>Pseudomonadota</taxon>
        <taxon>Betaproteobacteria</taxon>
        <taxon>Rhodocyclales</taxon>
        <taxon>Rhodocyclaceae</taxon>
        <taxon>Rhodocyclus</taxon>
    </lineage>
</organism>
<name>A0A840GLY5_RHOTE</name>
<evidence type="ECO:0000313" key="1">
    <source>
        <dbReference type="EMBL" id="MBB4249159.1"/>
    </source>
</evidence>
<dbReference type="OrthoDB" id="828244at2"/>
<gene>
    <name evidence="1" type="ORF">GGD90_003563</name>
</gene>
<proteinExistence type="predicted"/>
<dbReference type="Pfam" id="PF16263">
    <property type="entry name" value="DUF4917"/>
    <property type="match status" value="1"/>
</dbReference>